<dbReference type="AlphaFoldDB" id="A0A284QXW3"/>
<name>A0A284QXW3_ARMOS</name>
<organism evidence="3 4">
    <name type="scientific">Armillaria ostoyae</name>
    <name type="common">Armillaria root rot fungus</name>
    <dbReference type="NCBI Taxonomy" id="47428"/>
    <lineage>
        <taxon>Eukaryota</taxon>
        <taxon>Fungi</taxon>
        <taxon>Dikarya</taxon>
        <taxon>Basidiomycota</taxon>
        <taxon>Agaricomycotina</taxon>
        <taxon>Agaricomycetes</taxon>
        <taxon>Agaricomycetidae</taxon>
        <taxon>Agaricales</taxon>
        <taxon>Marasmiineae</taxon>
        <taxon>Physalacriaceae</taxon>
        <taxon>Armillaria</taxon>
    </lineage>
</organism>
<feature type="compositionally biased region" description="Low complexity" evidence="1">
    <location>
        <begin position="188"/>
        <end position="197"/>
    </location>
</feature>
<evidence type="ECO:0000313" key="3">
    <source>
        <dbReference type="EMBL" id="SJL01321.1"/>
    </source>
</evidence>
<evidence type="ECO:0000256" key="2">
    <source>
        <dbReference type="SAM" id="Phobius"/>
    </source>
</evidence>
<feature type="compositionally biased region" description="Low complexity" evidence="1">
    <location>
        <begin position="245"/>
        <end position="256"/>
    </location>
</feature>
<keyword evidence="4" id="KW-1185">Reference proteome</keyword>
<keyword evidence="2" id="KW-1133">Transmembrane helix</keyword>
<feature type="region of interest" description="Disordered" evidence="1">
    <location>
        <begin position="94"/>
        <end position="166"/>
    </location>
</feature>
<feature type="compositionally biased region" description="Pro residues" evidence="1">
    <location>
        <begin position="146"/>
        <end position="160"/>
    </location>
</feature>
<proteinExistence type="predicted"/>
<evidence type="ECO:0000256" key="1">
    <source>
        <dbReference type="SAM" id="MobiDB-lite"/>
    </source>
</evidence>
<dbReference type="EMBL" id="FUEG01000003">
    <property type="protein sequence ID" value="SJL01321.1"/>
    <property type="molecule type" value="Genomic_DNA"/>
</dbReference>
<protein>
    <submittedName>
        <fullName evidence="3">Uncharacterized protein</fullName>
    </submittedName>
</protein>
<keyword evidence="2" id="KW-0472">Membrane</keyword>
<feature type="compositionally biased region" description="Acidic residues" evidence="1">
    <location>
        <begin position="226"/>
        <end position="236"/>
    </location>
</feature>
<reference evidence="4" key="1">
    <citation type="journal article" date="2017" name="Nat. Ecol. Evol.">
        <title>Genome expansion and lineage-specific genetic innovations in the forest pathogenic fungi Armillaria.</title>
        <authorList>
            <person name="Sipos G."/>
            <person name="Prasanna A.N."/>
            <person name="Walter M.C."/>
            <person name="O'Connor E."/>
            <person name="Balint B."/>
            <person name="Krizsan K."/>
            <person name="Kiss B."/>
            <person name="Hess J."/>
            <person name="Varga T."/>
            <person name="Slot J."/>
            <person name="Riley R."/>
            <person name="Boka B."/>
            <person name="Rigling D."/>
            <person name="Barry K."/>
            <person name="Lee J."/>
            <person name="Mihaltcheva S."/>
            <person name="LaButti K."/>
            <person name="Lipzen A."/>
            <person name="Waldron R."/>
            <person name="Moloney N.M."/>
            <person name="Sperisen C."/>
            <person name="Kredics L."/>
            <person name="Vagvoelgyi C."/>
            <person name="Patrignani A."/>
            <person name="Fitzpatrick D."/>
            <person name="Nagy I."/>
            <person name="Doyle S."/>
            <person name="Anderson J.B."/>
            <person name="Grigoriev I.V."/>
            <person name="Gueldener U."/>
            <person name="Muensterkoetter M."/>
            <person name="Nagy L.G."/>
        </authorList>
    </citation>
    <scope>NUCLEOTIDE SEQUENCE [LARGE SCALE GENOMIC DNA]</scope>
    <source>
        <strain evidence="4">C18/9</strain>
    </source>
</reference>
<sequence>MTPNLTTPQTIGISTALVGACLIFLLGFFVALAWRERILPWLYKHGILIPPQQLRPQRPAPFPAHYILPHTSTEQLLHEQEMIPPGIQQRTVYRSNSSDEFPPRSPPPQRNATPGPSGTRHTPTPPPDSPEPQANNRDLRARFEQFPPPPYDPNDLPPPERALLPIQPRPIMGFPTLPPRWIFIRPANDNDPWPDNSSSDDDAPRNRHAPSADQLPPPQQFITITTDDEDDLDDLEPLNSEPDIPESVSSGRSSRTPSPPPCPLAFTYRGTTDLLNIDTIDYKWNELAAVDILILGPHRATAWELR</sequence>
<feature type="region of interest" description="Disordered" evidence="1">
    <location>
        <begin position="188"/>
        <end position="262"/>
    </location>
</feature>
<feature type="transmembrane region" description="Helical" evidence="2">
    <location>
        <begin position="12"/>
        <end position="34"/>
    </location>
</feature>
<accession>A0A284QXW3</accession>
<keyword evidence="2" id="KW-0812">Transmembrane</keyword>
<evidence type="ECO:0000313" key="4">
    <source>
        <dbReference type="Proteomes" id="UP000219338"/>
    </source>
</evidence>
<gene>
    <name evidence="3" type="ORF">ARMOST_04641</name>
</gene>
<feature type="compositionally biased region" description="Polar residues" evidence="1">
    <location>
        <begin position="110"/>
        <end position="122"/>
    </location>
</feature>
<dbReference type="Proteomes" id="UP000219338">
    <property type="component" value="Unassembled WGS sequence"/>
</dbReference>